<feature type="compositionally biased region" description="Acidic residues" evidence="5">
    <location>
        <begin position="1"/>
        <end position="10"/>
    </location>
</feature>
<accession>A0ABP8K5M4</accession>
<feature type="transmembrane region" description="Helical" evidence="6">
    <location>
        <begin position="113"/>
        <end position="133"/>
    </location>
</feature>
<dbReference type="RefSeq" id="WP_345202934.1">
    <property type="nucleotide sequence ID" value="NZ_BAABGM010000004.1"/>
</dbReference>
<organism evidence="8 9">
    <name type="scientific">Fodinibacter luteus</name>
    <dbReference type="NCBI Taxonomy" id="552064"/>
    <lineage>
        <taxon>Bacteria</taxon>
        <taxon>Bacillati</taxon>
        <taxon>Actinomycetota</taxon>
        <taxon>Actinomycetes</taxon>
        <taxon>Micrococcales</taxon>
        <taxon>Intrasporangiaceae</taxon>
        <taxon>Fodinibacter (ex Wang et al. 2009)</taxon>
    </lineage>
</organism>
<dbReference type="InterPro" id="IPR011701">
    <property type="entry name" value="MFS"/>
</dbReference>
<feature type="transmembrane region" description="Helical" evidence="6">
    <location>
        <begin position="200"/>
        <end position="220"/>
    </location>
</feature>
<evidence type="ECO:0000256" key="5">
    <source>
        <dbReference type="SAM" id="MobiDB-lite"/>
    </source>
</evidence>
<feature type="transmembrane region" description="Helical" evidence="6">
    <location>
        <begin position="290"/>
        <end position="310"/>
    </location>
</feature>
<gene>
    <name evidence="8" type="ORF">GCM10023168_09720</name>
</gene>
<keyword evidence="4 6" id="KW-0472">Membrane</keyword>
<evidence type="ECO:0000256" key="3">
    <source>
        <dbReference type="ARBA" id="ARBA00022989"/>
    </source>
</evidence>
<dbReference type="Gene3D" id="1.20.1250.20">
    <property type="entry name" value="MFS general substrate transporter like domains"/>
    <property type="match status" value="2"/>
</dbReference>
<keyword evidence="9" id="KW-1185">Reference proteome</keyword>
<evidence type="ECO:0000256" key="4">
    <source>
        <dbReference type="ARBA" id="ARBA00023136"/>
    </source>
</evidence>
<dbReference type="EMBL" id="BAABGM010000004">
    <property type="protein sequence ID" value="GAA4400707.1"/>
    <property type="molecule type" value="Genomic_DNA"/>
</dbReference>
<dbReference type="Proteomes" id="UP001500945">
    <property type="component" value="Unassembled WGS sequence"/>
</dbReference>
<feature type="transmembrane region" description="Helical" evidence="6">
    <location>
        <begin position="139"/>
        <end position="159"/>
    </location>
</feature>
<feature type="transmembrane region" description="Helical" evidence="6">
    <location>
        <begin position="171"/>
        <end position="194"/>
    </location>
</feature>
<reference evidence="9" key="1">
    <citation type="journal article" date="2019" name="Int. J. Syst. Evol. Microbiol.">
        <title>The Global Catalogue of Microorganisms (GCM) 10K type strain sequencing project: providing services to taxonomists for standard genome sequencing and annotation.</title>
        <authorList>
            <consortium name="The Broad Institute Genomics Platform"/>
            <consortium name="The Broad Institute Genome Sequencing Center for Infectious Disease"/>
            <person name="Wu L."/>
            <person name="Ma J."/>
        </authorList>
    </citation>
    <scope>NUCLEOTIDE SEQUENCE [LARGE SCALE GENOMIC DNA]</scope>
    <source>
        <strain evidence="9">JCM 17809</strain>
    </source>
</reference>
<feature type="transmembrane region" description="Helical" evidence="6">
    <location>
        <begin position="322"/>
        <end position="341"/>
    </location>
</feature>
<feature type="transmembrane region" description="Helical" evidence="6">
    <location>
        <begin position="260"/>
        <end position="278"/>
    </location>
</feature>
<dbReference type="SUPFAM" id="SSF103473">
    <property type="entry name" value="MFS general substrate transporter"/>
    <property type="match status" value="1"/>
</dbReference>
<dbReference type="PROSITE" id="PS50850">
    <property type="entry name" value="MFS"/>
    <property type="match status" value="1"/>
</dbReference>
<evidence type="ECO:0000313" key="9">
    <source>
        <dbReference type="Proteomes" id="UP001500945"/>
    </source>
</evidence>
<dbReference type="CDD" id="cd06174">
    <property type="entry name" value="MFS"/>
    <property type="match status" value="1"/>
</dbReference>
<feature type="transmembrane region" description="Helical" evidence="6">
    <location>
        <begin position="40"/>
        <end position="59"/>
    </location>
</feature>
<evidence type="ECO:0000259" key="7">
    <source>
        <dbReference type="PROSITE" id="PS50850"/>
    </source>
</evidence>
<proteinExistence type="predicted"/>
<name>A0ABP8K5M4_9MICO</name>
<evidence type="ECO:0000313" key="8">
    <source>
        <dbReference type="EMBL" id="GAA4400707.1"/>
    </source>
</evidence>
<dbReference type="InterPro" id="IPR020846">
    <property type="entry name" value="MFS_dom"/>
</dbReference>
<feature type="transmembrane region" description="Helical" evidence="6">
    <location>
        <begin position="347"/>
        <end position="373"/>
    </location>
</feature>
<feature type="domain" description="Major facilitator superfamily (MFS) profile" evidence="7">
    <location>
        <begin position="42"/>
        <end position="437"/>
    </location>
</feature>
<protein>
    <submittedName>
        <fullName evidence="8">MFS transporter</fullName>
    </submittedName>
</protein>
<dbReference type="Pfam" id="PF07690">
    <property type="entry name" value="MFS_1"/>
    <property type="match status" value="2"/>
</dbReference>
<dbReference type="PANTHER" id="PTHR23528:SF1">
    <property type="entry name" value="MAJOR FACILITATOR SUPERFAMILY (MFS) PROFILE DOMAIN-CONTAINING PROTEIN"/>
    <property type="match status" value="1"/>
</dbReference>
<feature type="transmembrane region" description="Helical" evidence="6">
    <location>
        <begin position="385"/>
        <end position="407"/>
    </location>
</feature>
<comment type="subcellular location">
    <subcellularLocation>
        <location evidence="1">Cell membrane</location>
        <topology evidence="1">Multi-pass membrane protein</topology>
    </subcellularLocation>
</comment>
<evidence type="ECO:0000256" key="1">
    <source>
        <dbReference type="ARBA" id="ARBA00004651"/>
    </source>
</evidence>
<feature type="region of interest" description="Disordered" evidence="5">
    <location>
        <begin position="1"/>
        <end position="30"/>
    </location>
</feature>
<comment type="caution">
    <text evidence="8">The sequence shown here is derived from an EMBL/GenBank/DDBJ whole genome shotgun (WGS) entry which is preliminary data.</text>
</comment>
<evidence type="ECO:0000256" key="2">
    <source>
        <dbReference type="ARBA" id="ARBA00022692"/>
    </source>
</evidence>
<evidence type="ECO:0000256" key="6">
    <source>
        <dbReference type="SAM" id="Phobius"/>
    </source>
</evidence>
<sequence length="437" mass="45707">MQPVPTEDEAGGMQAPDPDSPRRGVGLTPLEPPRVGRRFVTLYALSSAGGSLLFLGPLLVSLALKVNDLVGIQDAPENLALVTGAGSLLAIVSNPLFGRLSDRTTSRLGMRRPWMIVGLVGGAVGTLTVALAPSIGTVLVGWCIAQVFLNALLAAQMAILPDQVPTVQRGLVSGILGVCLPAASVAATYLVQAFEGRQLMMFLAPLLVGGVLVGIFTTSLHDRRLDAVDKPPWSLKQLVGTFYVSPRANPDFAWAFTSRFMLVMAYAFLVTYQAYYLIDEVGVLEGDVAHQIYLGTLVQSVALVIASPLTGRLSDRLQRRKIFVIAAAVIYAAALFVIAGASGITGYLFGMAVGGLGFGMYMAVDLALVVDVLPDTGSAAKDLGVINIAGALPFALAPALAPAVLAISADSYSVLYLVAGTCALLGAFAVVPIRRVR</sequence>
<feature type="transmembrane region" description="Helical" evidence="6">
    <location>
        <begin position="79"/>
        <end position="101"/>
    </location>
</feature>
<dbReference type="InterPro" id="IPR036259">
    <property type="entry name" value="MFS_trans_sf"/>
</dbReference>
<keyword evidence="3 6" id="KW-1133">Transmembrane helix</keyword>
<dbReference type="PANTHER" id="PTHR23528">
    <property type="match status" value="1"/>
</dbReference>
<feature type="transmembrane region" description="Helical" evidence="6">
    <location>
        <begin position="413"/>
        <end position="433"/>
    </location>
</feature>
<keyword evidence="2 6" id="KW-0812">Transmembrane</keyword>